<keyword evidence="5 7" id="KW-0472">Membrane</keyword>
<dbReference type="PANTHER" id="PTHR30572:SF4">
    <property type="entry name" value="ABC TRANSPORTER PERMEASE YTRF"/>
    <property type="match status" value="1"/>
</dbReference>
<evidence type="ECO:0000259" key="9">
    <source>
        <dbReference type="Pfam" id="PF12704"/>
    </source>
</evidence>
<organism evidence="10 11">
    <name type="scientific">Candidatus Segetimicrobium genomatis</name>
    <dbReference type="NCBI Taxonomy" id="2569760"/>
    <lineage>
        <taxon>Bacteria</taxon>
        <taxon>Bacillati</taxon>
        <taxon>Candidatus Sysuimicrobiota</taxon>
        <taxon>Candidatus Sysuimicrobiia</taxon>
        <taxon>Candidatus Sysuimicrobiales</taxon>
        <taxon>Candidatus Segetimicrobiaceae</taxon>
        <taxon>Candidatus Segetimicrobium</taxon>
    </lineage>
</organism>
<comment type="caution">
    <text evidence="10">The sequence shown here is derived from an EMBL/GenBank/DDBJ whole genome shotgun (WGS) entry which is preliminary data.</text>
</comment>
<evidence type="ECO:0000256" key="3">
    <source>
        <dbReference type="ARBA" id="ARBA00022692"/>
    </source>
</evidence>
<dbReference type="AlphaFoldDB" id="A0A537JXZ0"/>
<comment type="subcellular location">
    <subcellularLocation>
        <location evidence="1">Cell membrane</location>
        <topology evidence="1">Multi-pass membrane protein</topology>
    </subcellularLocation>
</comment>
<evidence type="ECO:0000256" key="6">
    <source>
        <dbReference type="ARBA" id="ARBA00038076"/>
    </source>
</evidence>
<gene>
    <name evidence="10" type="ORF">E6H00_12655</name>
</gene>
<feature type="transmembrane region" description="Helical" evidence="7">
    <location>
        <begin position="362"/>
        <end position="388"/>
    </location>
</feature>
<comment type="similarity">
    <text evidence="6">Belongs to the ABC-4 integral membrane protein family.</text>
</comment>
<dbReference type="PANTHER" id="PTHR30572">
    <property type="entry name" value="MEMBRANE COMPONENT OF TRANSPORTER-RELATED"/>
    <property type="match status" value="1"/>
</dbReference>
<feature type="transmembrane region" description="Helical" evidence="7">
    <location>
        <begin position="21"/>
        <end position="41"/>
    </location>
</feature>
<sequence length="405" mass="41525">MSVTVLLRVALQAIRRNATRSVLTMLGIIIGVGAVITSMAIGSGAQAAVLAQIESLGANLVIVVPGAVSSGGVSLGTGTRTSLKLADADAIAQQVPEVAAAAPSSQTSAQAVAGGTNWFTTIAGSTPSWPEVNNWNVAQGRFFTSNEQAQRAKVAVLGSTVAAGLFPAGGAVGSGVVIKNVPFRVVGVLDTKGQTFFGHDRDDTIVVPITTFLDRLTGNAWVGSIAISAATPEAVPGVIDAAARLLRLRHHLAPYQPDDFSVHNISDVQQVRLATSQTQALLLAGIAVVSLVVGGIGIMNIMLVSVTERTREIGLRMAVGARGRDILLQFLVEALTLASAGGVIGIGLGLGTARATSALGHWPVVISPFSMILGFTSAALVGVVFGFYPAQRAAALDPIVALRYE</sequence>
<dbReference type="InterPro" id="IPR050250">
    <property type="entry name" value="Macrolide_Exporter_MacB"/>
</dbReference>
<protein>
    <submittedName>
        <fullName evidence="10">FtsX-like permease family protein</fullName>
    </submittedName>
</protein>
<reference evidence="10 11" key="1">
    <citation type="journal article" date="2019" name="Nat. Microbiol.">
        <title>Mediterranean grassland soil C-N compound turnover is dependent on rainfall and depth, and is mediated by genomically divergent microorganisms.</title>
        <authorList>
            <person name="Diamond S."/>
            <person name="Andeer P.F."/>
            <person name="Li Z."/>
            <person name="Crits-Christoph A."/>
            <person name="Burstein D."/>
            <person name="Anantharaman K."/>
            <person name="Lane K.R."/>
            <person name="Thomas B.C."/>
            <person name="Pan C."/>
            <person name="Northen T.R."/>
            <person name="Banfield J.F."/>
        </authorList>
    </citation>
    <scope>NUCLEOTIDE SEQUENCE [LARGE SCALE GENOMIC DNA]</scope>
    <source>
        <strain evidence="10">NP_3</strain>
    </source>
</reference>
<dbReference type="InterPro" id="IPR025857">
    <property type="entry name" value="MacB_PCD"/>
</dbReference>
<dbReference type="InterPro" id="IPR003838">
    <property type="entry name" value="ABC3_permease_C"/>
</dbReference>
<dbReference type="Pfam" id="PF02687">
    <property type="entry name" value="FtsX"/>
    <property type="match status" value="1"/>
</dbReference>
<evidence type="ECO:0000313" key="10">
    <source>
        <dbReference type="EMBL" id="TMI88401.1"/>
    </source>
</evidence>
<evidence type="ECO:0000313" key="11">
    <source>
        <dbReference type="Proteomes" id="UP000318509"/>
    </source>
</evidence>
<evidence type="ECO:0000256" key="1">
    <source>
        <dbReference type="ARBA" id="ARBA00004651"/>
    </source>
</evidence>
<feature type="transmembrane region" description="Helical" evidence="7">
    <location>
        <begin position="326"/>
        <end position="350"/>
    </location>
</feature>
<feature type="domain" description="MacB-like periplasmic core" evidence="9">
    <location>
        <begin position="21"/>
        <end position="243"/>
    </location>
</feature>
<evidence type="ECO:0000256" key="5">
    <source>
        <dbReference type="ARBA" id="ARBA00023136"/>
    </source>
</evidence>
<evidence type="ECO:0000256" key="7">
    <source>
        <dbReference type="SAM" id="Phobius"/>
    </source>
</evidence>
<feature type="transmembrane region" description="Helical" evidence="7">
    <location>
        <begin position="280"/>
        <end position="306"/>
    </location>
</feature>
<accession>A0A537JXZ0</accession>
<dbReference type="GO" id="GO:0022857">
    <property type="term" value="F:transmembrane transporter activity"/>
    <property type="evidence" value="ECO:0007669"/>
    <property type="project" value="TreeGrafter"/>
</dbReference>
<keyword evidence="2" id="KW-1003">Cell membrane</keyword>
<evidence type="ECO:0000256" key="2">
    <source>
        <dbReference type="ARBA" id="ARBA00022475"/>
    </source>
</evidence>
<keyword evidence="3 7" id="KW-0812">Transmembrane</keyword>
<evidence type="ECO:0000256" key="4">
    <source>
        <dbReference type="ARBA" id="ARBA00022989"/>
    </source>
</evidence>
<keyword evidence="4 7" id="KW-1133">Transmembrane helix</keyword>
<dbReference type="Pfam" id="PF12704">
    <property type="entry name" value="MacB_PCD"/>
    <property type="match status" value="1"/>
</dbReference>
<name>A0A537JXZ0_9BACT</name>
<proteinExistence type="inferred from homology"/>
<feature type="domain" description="ABC3 transporter permease C-terminal" evidence="8">
    <location>
        <begin position="286"/>
        <end position="397"/>
    </location>
</feature>
<dbReference type="Proteomes" id="UP000318509">
    <property type="component" value="Unassembled WGS sequence"/>
</dbReference>
<dbReference type="EMBL" id="VBAK01000140">
    <property type="protein sequence ID" value="TMI88401.1"/>
    <property type="molecule type" value="Genomic_DNA"/>
</dbReference>
<dbReference type="GO" id="GO:0005886">
    <property type="term" value="C:plasma membrane"/>
    <property type="evidence" value="ECO:0007669"/>
    <property type="project" value="UniProtKB-SubCell"/>
</dbReference>
<evidence type="ECO:0000259" key="8">
    <source>
        <dbReference type="Pfam" id="PF02687"/>
    </source>
</evidence>